<accession>A0AAW1IF65</accession>
<feature type="region of interest" description="Disordered" evidence="1">
    <location>
        <begin position="580"/>
        <end position="606"/>
    </location>
</feature>
<evidence type="ECO:0000313" key="3">
    <source>
        <dbReference type="EMBL" id="KAK9688140.1"/>
    </source>
</evidence>
<feature type="signal peptide" evidence="2">
    <location>
        <begin position="1"/>
        <end position="24"/>
    </location>
</feature>
<feature type="compositionally biased region" description="Basic and acidic residues" evidence="1">
    <location>
        <begin position="586"/>
        <end position="601"/>
    </location>
</feature>
<protein>
    <submittedName>
        <fullName evidence="3">Uncharacterized protein</fullName>
    </submittedName>
</protein>
<feature type="region of interest" description="Disordered" evidence="1">
    <location>
        <begin position="321"/>
        <end position="395"/>
    </location>
</feature>
<dbReference type="AlphaFoldDB" id="A0AAW1IF65"/>
<comment type="caution">
    <text evidence="3">The sequence shown here is derived from an EMBL/GenBank/DDBJ whole genome shotgun (WGS) entry which is preliminary data.</text>
</comment>
<feature type="compositionally biased region" description="Basic and acidic residues" evidence="1">
    <location>
        <begin position="640"/>
        <end position="649"/>
    </location>
</feature>
<feature type="region of interest" description="Disordered" evidence="1">
    <location>
        <begin position="201"/>
        <end position="280"/>
    </location>
</feature>
<keyword evidence="4" id="KW-1185">Reference proteome</keyword>
<dbReference type="Proteomes" id="UP001458880">
    <property type="component" value="Unassembled WGS sequence"/>
</dbReference>
<gene>
    <name evidence="3" type="ORF">QE152_g35753</name>
</gene>
<feature type="compositionally biased region" description="Low complexity" evidence="1">
    <location>
        <begin position="446"/>
        <end position="462"/>
    </location>
</feature>
<name>A0AAW1IF65_POPJA</name>
<keyword evidence="2" id="KW-0732">Signal</keyword>
<dbReference type="EMBL" id="JASPKY010000604">
    <property type="protein sequence ID" value="KAK9688140.1"/>
    <property type="molecule type" value="Genomic_DNA"/>
</dbReference>
<proteinExistence type="predicted"/>
<feature type="region of interest" description="Disordered" evidence="1">
    <location>
        <begin position="637"/>
        <end position="667"/>
    </location>
</feature>
<sequence>MMVNANRFVLSACLYVSFVVLASAADEEPKRDKRTVDILLRGAADLFGYDVVRRITSPSLRQGSATPRPTFFPPPVAPQLPTGTYSRVILALGQQQQQQQQQLQRRLEEALQVPPPLTEQFSQQQAAVPQTIAQNTAVINIPENGALTARAESLSFPRGGLFPVLQAPQVAQLPLLSPFQQIIPVAPIAVQSAALQIAPIQAQQQAPPPPQQAAPQQAAPQQAAPQQTAPQQGAPQQAAPQHPQQGAPQQAAPQQGAPQQSPPQQPSQQNAPDGNNPFGIPLQIVAIAPGQSLPSQQNAPDGNNPFGIPLQIVAIAPGQSFGANGQLQNPLQGSQNSPQGQNSAQTQSGQNSAQQAGAPSQPQENPQQSQAAQAAPANPAGAQPQSPANNGLNIVFDQGPTRWNLFSLPRQESVRRSLNLNLNWNRNVEPASPAQFQLVPVPVPTAATAAQQSPSTQPPQQQNGQQRLPAPSPTLENFEITTQAQTTNSQFNRYYNIPENFQARTAAQKQNSDNQQFRDSVRRFWETTAAWNNGNRDNIRANIREELRPRFEEYNLESNTEELNSPETEQIIIEENNEVVAPSDDVSTREEYNDGNQENKVRSRRFRLNSDRLDEETREASDTPKYRRRNKIRRIRKVKKTVDDNDGSKSRLHQLFKREKKSVDAANDGSEVKNYYKKFTSSADNEKEE</sequence>
<organism evidence="3 4">
    <name type="scientific">Popillia japonica</name>
    <name type="common">Japanese beetle</name>
    <dbReference type="NCBI Taxonomy" id="7064"/>
    <lineage>
        <taxon>Eukaryota</taxon>
        <taxon>Metazoa</taxon>
        <taxon>Ecdysozoa</taxon>
        <taxon>Arthropoda</taxon>
        <taxon>Hexapoda</taxon>
        <taxon>Insecta</taxon>
        <taxon>Pterygota</taxon>
        <taxon>Neoptera</taxon>
        <taxon>Endopterygota</taxon>
        <taxon>Coleoptera</taxon>
        <taxon>Polyphaga</taxon>
        <taxon>Scarabaeiformia</taxon>
        <taxon>Scarabaeidae</taxon>
        <taxon>Rutelinae</taxon>
        <taxon>Popillia</taxon>
    </lineage>
</organism>
<evidence type="ECO:0000256" key="2">
    <source>
        <dbReference type="SAM" id="SignalP"/>
    </source>
</evidence>
<feature type="compositionally biased region" description="Low complexity" evidence="1">
    <location>
        <begin position="213"/>
        <end position="259"/>
    </location>
</feature>
<evidence type="ECO:0000313" key="4">
    <source>
        <dbReference type="Proteomes" id="UP001458880"/>
    </source>
</evidence>
<feature type="compositionally biased region" description="Low complexity" evidence="1">
    <location>
        <begin position="332"/>
        <end position="390"/>
    </location>
</feature>
<reference evidence="3 4" key="1">
    <citation type="journal article" date="2024" name="BMC Genomics">
        <title>De novo assembly and annotation of Popillia japonica's genome with initial clues to its potential as an invasive pest.</title>
        <authorList>
            <person name="Cucini C."/>
            <person name="Boschi S."/>
            <person name="Funari R."/>
            <person name="Cardaioli E."/>
            <person name="Iannotti N."/>
            <person name="Marturano G."/>
            <person name="Paoli F."/>
            <person name="Bruttini M."/>
            <person name="Carapelli A."/>
            <person name="Frati F."/>
            <person name="Nardi F."/>
        </authorList>
    </citation>
    <scope>NUCLEOTIDE SEQUENCE [LARGE SCALE GENOMIC DNA]</scope>
    <source>
        <strain evidence="3">DMR45628</strain>
    </source>
</reference>
<evidence type="ECO:0000256" key="1">
    <source>
        <dbReference type="SAM" id="MobiDB-lite"/>
    </source>
</evidence>
<feature type="compositionally biased region" description="Basic residues" evidence="1">
    <location>
        <begin position="650"/>
        <end position="660"/>
    </location>
</feature>
<feature type="region of interest" description="Disordered" evidence="1">
    <location>
        <begin position="446"/>
        <end position="473"/>
    </location>
</feature>
<feature type="compositionally biased region" description="Polar residues" evidence="1">
    <location>
        <begin position="321"/>
        <end position="331"/>
    </location>
</feature>
<feature type="chain" id="PRO_5043945935" evidence="2">
    <location>
        <begin position="25"/>
        <end position="689"/>
    </location>
</feature>